<keyword evidence="7" id="KW-0325">Glycoprotein</keyword>
<dbReference type="GO" id="GO:0046983">
    <property type="term" value="F:protein dimerization activity"/>
    <property type="evidence" value="ECO:0007669"/>
    <property type="project" value="InterPro"/>
</dbReference>
<dbReference type="RefSeq" id="XP_023932113.1">
    <property type="nucleotide sequence ID" value="XM_024076345.1"/>
</dbReference>
<feature type="transmembrane region" description="Helical" evidence="8">
    <location>
        <begin position="488"/>
        <end position="512"/>
    </location>
</feature>
<sequence>MSLRGKPEKGIINGVAVPMEDYGTISTNSGDDKVNFIREDELQLTSEDEHTIKSERMISSDDEGPAPHDNVGKYDPTLDKGSYFRDGKRKIDFVLVYEDKVEKPEKKKTADPADKKRKLSEDERKEIWRQKFLKNLKKAGLDMEEEVVQGEKKMIFYIKLSAPWDVLCVYAEDLSMRAPLQAHPNPSSNWSGKILETLRIPNIMDQEVPNTPLDYYTCTFKRSKLDRFLGNENHDTYFSSTQRSRVVWEILSTSAYGKRKRAEIGIERLLEEGVYEAAFPLHDGPYEKPKHYVSDECLNPRQILQEYWARWGKWYKYQPLDHIRDYFGEKIGIYFAWLGFYTAWLLPSSIVGLLVFMYGLFSMGANTPANELCDPSNDFMMCPRCDEHIGCQYWNLSDVCLYTKIGYLFDHPGTVFYAVFMSFWAVTFLEYWKRKNASLAHHWDCLEFEEEEERPRPQYTVLCPTYEKNPITGIKEPYFPERDRLPRIISGAAAIIIMIVLVLIFIIAVIMYRVLVSIPLFQSKAFRPRAEMIASMTSAVVNLILIMVLSKVYEKLAYKLTQWEMHRTQTEFEDQLTFKVFIFQFVNFYSSIFYIGFFKGRFVGYPGHYNTLFGLRNEECNQAGCLVELAQQLGVIMIGKQVINNAQEILVPKLKAWLHQRKLGSGKNVEKARWEEDYELIENEGLFQEYLEMVLQFGFITIFVAAFPLAPLFALMNNWIEIRLDAQKFVTETRRPVAERAQDIGVWFSILDGLAQLAVISNAFLIAFTSEFLPRLLYKYQYNWDLTGYTNFTLAFSPNGTMRHECRYRDFRDKDGKYTMFFWHLIAIRLAFVIVFEHVVFGICRLIDVLVPDVPEVLELKIKRERYLAKQALADTDAIMVLARRDEEEPEDKNGQDTLQVPQDPV</sequence>
<dbReference type="GO" id="GO:0005254">
    <property type="term" value="F:chloride channel activity"/>
    <property type="evidence" value="ECO:0007669"/>
    <property type="project" value="TreeGrafter"/>
</dbReference>
<dbReference type="RefSeq" id="XP_023932109.1">
    <property type="nucleotide sequence ID" value="XM_024076341.1"/>
</dbReference>
<keyword evidence="5 8" id="KW-1133">Transmembrane helix</keyword>
<evidence type="ECO:0000313" key="14">
    <source>
        <dbReference type="RefSeq" id="XP_013393332.1"/>
    </source>
</evidence>
<dbReference type="GeneID" id="106161044"/>
<feature type="compositionally biased region" description="Polar residues" evidence="9">
    <location>
        <begin position="896"/>
        <end position="906"/>
    </location>
</feature>
<keyword evidence="3" id="KW-1003">Cell membrane</keyword>
<keyword evidence="6 8" id="KW-0472">Membrane</keyword>
<keyword evidence="12" id="KW-1185">Reference proteome</keyword>
<evidence type="ECO:0000313" key="20">
    <source>
        <dbReference type="RefSeq" id="XP_023932113.1"/>
    </source>
</evidence>
<evidence type="ECO:0000313" key="19">
    <source>
        <dbReference type="RefSeq" id="XP_023932111.1"/>
    </source>
</evidence>
<evidence type="ECO:0000256" key="9">
    <source>
        <dbReference type="SAM" id="MobiDB-lite"/>
    </source>
</evidence>
<evidence type="ECO:0000256" key="8">
    <source>
        <dbReference type="RuleBase" id="RU280814"/>
    </source>
</evidence>
<proteinExistence type="inferred from homology"/>
<keyword evidence="4 8" id="KW-0812">Transmembrane</keyword>
<dbReference type="AlphaFoldDB" id="A0A1S3I4Y5"/>
<dbReference type="Pfam" id="PF04547">
    <property type="entry name" value="Anoctamin"/>
    <property type="match status" value="1"/>
</dbReference>
<evidence type="ECO:0000256" key="5">
    <source>
        <dbReference type="ARBA" id="ARBA00022989"/>
    </source>
</evidence>
<feature type="compositionally biased region" description="Basic and acidic residues" evidence="9">
    <location>
        <begin position="46"/>
        <end position="59"/>
    </location>
</feature>
<feature type="transmembrane region" description="Helical" evidence="8">
    <location>
        <begin position="744"/>
        <end position="768"/>
    </location>
</feature>
<dbReference type="InterPro" id="IPR007632">
    <property type="entry name" value="Anoctamin"/>
</dbReference>
<dbReference type="RefSeq" id="XP_013393332.1">
    <property type="nucleotide sequence ID" value="XM_013537878.2"/>
</dbReference>
<dbReference type="Proteomes" id="UP000085678">
    <property type="component" value="Unplaced"/>
</dbReference>
<evidence type="ECO:0000313" key="13">
    <source>
        <dbReference type="RefSeq" id="XP_013393331.1"/>
    </source>
</evidence>
<dbReference type="RefSeq" id="XP_023932108.1">
    <property type="nucleotide sequence ID" value="XM_024076340.1"/>
</dbReference>
<dbReference type="KEGG" id="lak:106161044"/>
<feature type="transmembrane region" description="Helical" evidence="8">
    <location>
        <begin position="414"/>
        <end position="432"/>
    </location>
</feature>
<dbReference type="RefSeq" id="XP_023932110.1">
    <property type="nucleotide sequence ID" value="XM_024076342.1"/>
</dbReference>
<feature type="compositionally biased region" description="Basic and acidic residues" evidence="9">
    <location>
        <begin position="884"/>
        <end position="895"/>
    </location>
</feature>
<comment type="subcellular location">
    <subcellularLocation>
        <location evidence="1">Cell membrane</location>
        <topology evidence="1">Multi-pass membrane protein</topology>
    </subcellularLocation>
    <subcellularLocation>
        <location evidence="8">Membrane</location>
        <topology evidence="8">Multi-pass membrane protein</topology>
    </subcellularLocation>
</comment>
<evidence type="ECO:0000313" key="16">
    <source>
        <dbReference type="RefSeq" id="XP_023932108.1"/>
    </source>
</evidence>
<comment type="similarity">
    <text evidence="2 8">Belongs to the anoctamin family.</text>
</comment>
<evidence type="ECO:0000256" key="7">
    <source>
        <dbReference type="ARBA" id="ARBA00023180"/>
    </source>
</evidence>
<dbReference type="OrthoDB" id="296386at2759"/>
<feature type="region of interest" description="Disordered" evidence="9">
    <location>
        <begin position="46"/>
        <end position="77"/>
    </location>
</feature>
<evidence type="ECO:0000313" key="18">
    <source>
        <dbReference type="RefSeq" id="XP_023932110.1"/>
    </source>
</evidence>
<feature type="transmembrane region" description="Helical" evidence="8">
    <location>
        <begin position="532"/>
        <end position="553"/>
    </location>
</feature>
<protein>
    <recommendedName>
        <fullName evidence="8">Anoctamin</fullName>
    </recommendedName>
</protein>
<dbReference type="RefSeq" id="XP_023932111.1">
    <property type="nucleotide sequence ID" value="XM_024076343.1"/>
</dbReference>
<feature type="domain" description="Anoctamin transmembrane" evidence="10">
    <location>
        <begin position="323"/>
        <end position="865"/>
    </location>
</feature>
<dbReference type="PANTHER" id="PTHR12308">
    <property type="entry name" value="ANOCTAMIN"/>
    <property type="match status" value="1"/>
</dbReference>
<feature type="transmembrane region" description="Helical" evidence="8">
    <location>
        <begin position="821"/>
        <end position="841"/>
    </location>
</feature>
<dbReference type="Pfam" id="PF16178">
    <property type="entry name" value="Anoct_dimer"/>
    <property type="match status" value="1"/>
</dbReference>
<evidence type="ECO:0000313" key="21">
    <source>
        <dbReference type="RefSeq" id="XP_023932114.1"/>
    </source>
</evidence>
<evidence type="ECO:0000313" key="15">
    <source>
        <dbReference type="RefSeq" id="XP_023932107.1"/>
    </source>
</evidence>
<evidence type="ECO:0000256" key="6">
    <source>
        <dbReference type="ARBA" id="ARBA00023136"/>
    </source>
</evidence>
<dbReference type="RefSeq" id="XP_023932107.1">
    <property type="nucleotide sequence ID" value="XM_024076339.1"/>
</dbReference>
<evidence type="ECO:0000259" key="10">
    <source>
        <dbReference type="Pfam" id="PF04547"/>
    </source>
</evidence>
<evidence type="ECO:0000313" key="12">
    <source>
        <dbReference type="Proteomes" id="UP000085678"/>
    </source>
</evidence>
<dbReference type="InterPro" id="IPR032394">
    <property type="entry name" value="Anoct_dimer"/>
</dbReference>
<evidence type="ECO:0000313" key="17">
    <source>
        <dbReference type="RefSeq" id="XP_023932109.1"/>
    </source>
</evidence>
<dbReference type="InterPro" id="IPR049452">
    <property type="entry name" value="Anoctamin_TM"/>
</dbReference>
<evidence type="ECO:0000256" key="1">
    <source>
        <dbReference type="ARBA" id="ARBA00004651"/>
    </source>
</evidence>
<feature type="domain" description="Anoctamin dimerisation" evidence="11">
    <location>
        <begin position="83"/>
        <end position="320"/>
    </location>
</feature>
<evidence type="ECO:0000256" key="4">
    <source>
        <dbReference type="ARBA" id="ARBA00022692"/>
    </source>
</evidence>
<dbReference type="PANTHER" id="PTHR12308:SF87">
    <property type="entry name" value="ANOCTAMIN"/>
    <property type="match status" value="1"/>
</dbReference>
<gene>
    <name evidence="13 14 15 16 17 18 19 20 21" type="primary">LOC106161044</name>
</gene>
<dbReference type="RefSeq" id="XP_023932114.1">
    <property type="nucleotide sequence ID" value="XM_024076346.1"/>
</dbReference>
<feature type="transmembrane region" description="Helical" evidence="8">
    <location>
        <begin position="693"/>
        <end position="715"/>
    </location>
</feature>
<feature type="transmembrane region" description="Helical" evidence="8">
    <location>
        <begin position="576"/>
        <end position="597"/>
    </location>
</feature>
<feature type="transmembrane region" description="Helical" evidence="8">
    <location>
        <begin position="334"/>
        <end position="361"/>
    </location>
</feature>
<dbReference type="GO" id="GO:0005886">
    <property type="term" value="C:plasma membrane"/>
    <property type="evidence" value="ECO:0007669"/>
    <property type="project" value="UniProtKB-SubCell"/>
</dbReference>
<reference evidence="13 14" key="1">
    <citation type="submission" date="2025-04" db="UniProtKB">
        <authorList>
            <consortium name="RefSeq"/>
        </authorList>
    </citation>
    <scope>IDENTIFICATION</scope>
    <source>
        <tissue evidence="13 14">Gonads</tissue>
    </source>
</reference>
<feature type="region of interest" description="Disordered" evidence="9">
    <location>
        <begin position="884"/>
        <end position="906"/>
    </location>
</feature>
<name>A0A1S3I4Y5_LINAN</name>
<dbReference type="RefSeq" id="XP_013393331.1">
    <property type="nucleotide sequence ID" value="XM_013537877.2"/>
</dbReference>
<accession>A0A1S3I4Y5</accession>
<organism evidence="12 18">
    <name type="scientific">Lingula anatina</name>
    <name type="common">Brachiopod</name>
    <name type="synonym">Lingula unguis</name>
    <dbReference type="NCBI Taxonomy" id="7574"/>
    <lineage>
        <taxon>Eukaryota</taxon>
        <taxon>Metazoa</taxon>
        <taxon>Spiralia</taxon>
        <taxon>Lophotrochozoa</taxon>
        <taxon>Brachiopoda</taxon>
        <taxon>Linguliformea</taxon>
        <taxon>Lingulata</taxon>
        <taxon>Lingulida</taxon>
        <taxon>Linguloidea</taxon>
        <taxon>Lingulidae</taxon>
        <taxon>Lingula</taxon>
    </lineage>
</organism>
<evidence type="ECO:0000256" key="2">
    <source>
        <dbReference type="ARBA" id="ARBA00009671"/>
    </source>
</evidence>
<evidence type="ECO:0000259" key="11">
    <source>
        <dbReference type="Pfam" id="PF16178"/>
    </source>
</evidence>
<evidence type="ECO:0000256" key="3">
    <source>
        <dbReference type="ARBA" id="ARBA00022475"/>
    </source>
</evidence>